<protein>
    <submittedName>
        <fullName evidence="2">NAD(P)-dependent dehydrogenase, short-chain alcohol dehydrogenase family</fullName>
    </submittedName>
    <submittedName>
        <fullName evidence="4">SDR family oxidoreductase</fullName>
    </submittedName>
</protein>
<evidence type="ECO:0000313" key="3">
    <source>
        <dbReference type="EMBL" id="SFL94662.1"/>
    </source>
</evidence>
<dbReference type="InterPro" id="IPR020904">
    <property type="entry name" value="Sc_DH/Rdtase_CS"/>
</dbReference>
<gene>
    <name evidence="4" type="ORF">FA869_01490</name>
    <name evidence="3" type="ORF">SAMN04487855_1724</name>
    <name evidence="2" type="ORF">SAMN05216589_1589</name>
</gene>
<evidence type="ECO:0000313" key="2">
    <source>
        <dbReference type="EMBL" id="SER85809.1"/>
    </source>
</evidence>
<dbReference type="Gene3D" id="3.40.50.720">
    <property type="entry name" value="NAD(P)-binding Rossmann-like Domain"/>
    <property type="match status" value="1"/>
</dbReference>
<dbReference type="Proteomes" id="UP000186599">
    <property type="component" value="Unassembled WGS sequence"/>
</dbReference>
<sequence length="264" mass="27513">MIIDLSGKTAIVTGSTRGIGLAIATGLASAGAQVTVVGRDQGRVNSAVEKVNAAVGRDAARGVVCDPGTLEGTAALIAAQPQADILVNGLGIYGAREFFDIDDALWEEFFQVNIMSGVRLSRHYAKGMRERGWGRIQFISSESALNIPTEMVHYGVSKSALQGLSRGLAKVLAGTGVTVNTILPGPTRTEGAVQMMADLAAERGVTAEEMEGLFLKENRPSTLLHRFASPEEVANLCVYAASPQASATTGAALRVEGGIVESIA</sequence>
<evidence type="ECO:0000313" key="4">
    <source>
        <dbReference type="EMBL" id="TKA92890.1"/>
    </source>
</evidence>
<dbReference type="CDD" id="cd05233">
    <property type="entry name" value="SDR_c"/>
    <property type="match status" value="1"/>
</dbReference>
<organism evidence="4 7">
    <name type="scientific">Halopseudomonas bauzanensis</name>
    <dbReference type="NCBI Taxonomy" id="653930"/>
    <lineage>
        <taxon>Bacteria</taxon>
        <taxon>Pseudomonadati</taxon>
        <taxon>Pseudomonadota</taxon>
        <taxon>Gammaproteobacteria</taxon>
        <taxon>Pseudomonadales</taxon>
        <taxon>Pseudomonadaceae</taxon>
        <taxon>Halopseudomonas</taxon>
    </lineage>
</organism>
<dbReference type="PRINTS" id="PR00081">
    <property type="entry name" value="GDHRDH"/>
</dbReference>
<evidence type="ECO:0000313" key="6">
    <source>
        <dbReference type="Proteomes" id="UP000186904"/>
    </source>
</evidence>
<dbReference type="EMBL" id="FOGN01000002">
    <property type="protein sequence ID" value="SER85809.1"/>
    <property type="molecule type" value="Genomic_DNA"/>
</dbReference>
<dbReference type="EMBL" id="FOUA01000002">
    <property type="protein sequence ID" value="SFL94662.1"/>
    <property type="molecule type" value="Genomic_DNA"/>
</dbReference>
<dbReference type="EMBL" id="SWAV01000001">
    <property type="protein sequence ID" value="TKA92890.1"/>
    <property type="molecule type" value="Genomic_DNA"/>
</dbReference>
<dbReference type="GO" id="GO:0032787">
    <property type="term" value="P:monocarboxylic acid metabolic process"/>
    <property type="evidence" value="ECO:0007669"/>
    <property type="project" value="UniProtKB-ARBA"/>
</dbReference>
<dbReference type="InterPro" id="IPR002347">
    <property type="entry name" value="SDR_fam"/>
</dbReference>
<dbReference type="PROSITE" id="PS00061">
    <property type="entry name" value="ADH_SHORT"/>
    <property type="match status" value="1"/>
</dbReference>
<dbReference type="PANTHER" id="PTHR42879">
    <property type="entry name" value="3-OXOACYL-(ACYL-CARRIER-PROTEIN) REDUCTASE"/>
    <property type="match status" value="1"/>
</dbReference>
<dbReference type="RefSeq" id="WP_036991682.1">
    <property type="nucleotide sequence ID" value="NZ_FOGN01000002.1"/>
</dbReference>
<dbReference type="AlphaFoldDB" id="A0A031MC29"/>
<dbReference type="STRING" id="653930.SAMN05216589_1589"/>
<dbReference type="InterPro" id="IPR050259">
    <property type="entry name" value="SDR"/>
</dbReference>
<dbReference type="Proteomes" id="UP000305198">
    <property type="component" value="Unassembled WGS sequence"/>
</dbReference>
<dbReference type="Proteomes" id="UP000186904">
    <property type="component" value="Unassembled WGS sequence"/>
</dbReference>
<dbReference type="OrthoDB" id="9793325at2"/>
<proteinExistence type="inferred from homology"/>
<reference evidence="4 7" key="2">
    <citation type="submission" date="2019-04" db="EMBL/GenBank/DDBJ databases">
        <title>Crypto-aerobic microbial life in anoxic (sulfidic) marine sediments.</title>
        <authorList>
            <person name="Bhattacharya S."/>
            <person name="Roy C."/>
            <person name="Mondal N."/>
            <person name="Sarkar J."/>
            <person name="Mandal S."/>
            <person name="Rameez M.J."/>
            <person name="Ghosh W."/>
        </authorList>
    </citation>
    <scope>NUCLEOTIDE SEQUENCE [LARGE SCALE GENOMIC DNA]</scope>
    <source>
        <strain evidence="4 7">SBBB</strain>
    </source>
</reference>
<dbReference type="FunFam" id="3.40.50.720:FF:000084">
    <property type="entry name" value="Short-chain dehydrogenase reductase"/>
    <property type="match status" value="1"/>
</dbReference>
<dbReference type="Pfam" id="PF13561">
    <property type="entry name" value="adh_short_C2"/>
    <property type="match status" value="1"/>
</dbReference>
<name>A0A031MC29_9GAMM</name>
<comment type="similarity">
    <text evidence="1">Belongs to the short-chain dehydrogenases/reductases (SDR) family.</text>
</comment>
<accession>A0A031MC29</accession>
<reference evidence="5 6" key="1">
    <citation type="submission" date="2016-10" db="EMBL/GenBank/DDBJ databases">
        <authorList>
            <person name="de Groot N.N."/>
        </authorList>
    </citation>
    <scope>NUCLEOTIDE SEQUENCE [LARGE SCALE GENOMIC DNA]</scope>
    <source>
        <strain evidence="3 5">CGMCC 1.9095</strain>
        <strain evidence="2 6">DSM 22558</strain>
    </source>
</reference>
<evidence type="ECO:0000256" key="1">
    <source>
        <dbReference type="ARBA" id="ARBA00006484"/>
    </source>
</evidence>
<keyword evidence="5" id="KW-1185">Reference proteome</keyword>
<evidence type="ECO:0000313" key="5">
    <source>
        <dbReference type="Proteomes" id="UP000186599"/>
    </source>
</evidence>
<dbReference type="SUPFAM" id="SSF51735">
    <property type="entry name" value="NAD(P)-binding Rossmann-fold domains"/>
    <property type="match status" value="1"/>
</dbReference>
<evidence type="ECO:0000313" key="7">
    <source>
        <dbReference type="Proteomes" id="UP000305198"/>
    </source>
</evidence>
<dbReference type="InterPro" id="IPR036291">
    <property type="entry name" value="NAD(P)-bd_dom_sf"/>
</dbReference>